<feature type="transmembrane region" description="Helical" evidence="4">
    <location>
        <begin position="45"/>
        <end position="65"/>
    </location>
</feature>
<dbReference type="AlphaFoldDB" id="A0A5S9IS57"/>
<dbReference type="Gene3D" id="1.20.1250.20">
    <property type="entry name" value="MFS general substrate transporter like domains"/>
    <property type="match status" value="1"/>
</dbReference>
<dbReference type="SUPFAM" id="SSF103473">
    <property type="entry name" value="MFS general substrate transporter"/>
    <property type="match status" value="1"/>
</dbReference>
<sequence>MLAIKKSERGKVAILSAMLLIRSFGKVIGWAAVQTILLKRLGLETLPYSFVIFAIIGIVGSFFYLYFVDVVDRDRLLYCYCLFSGIALTVGALLFSTKGGFVLPVILIMGGYGLGYSTTGTQIWTIINDTFSPKEGVRLYPIISTAPLIGGICGGLTIPVLLSQFDTEMLLFFWGFSLLLLLPLVLLFGRLYGDVLPSSNDKKFTFPFAKKRRVASSKLHSLLVFSIAGICILFWTVASLKEFQYGKILNATFANEEQLSTYYGYYTIILNSVVLLTQFLLTGKVVRFLGVGLGLSLLPATIILGVSITWLFPVFIAVFFMRFSWDIIAMTVQGTSYQLVFNGIPAPDRGRIRGIMEGIINPLGGVVGGLTIIATNEFFATSSPFSHHIITALALSSGLLWLYMAMKARKYYHKSILENLYSKDSRTVSDAWEMMEEGKQLANLKISQEILPTFSLMKEQKVIGEQIVQSFCDEHKVVVYHHRRLGCHRLKVFIDGHAWNVFKHDNTWWMSDKSGKREVDAAILYWLKKDNYVAVVFHKQKIQRVEIAETGKNIHGIGWLGGAFKYSYQLKNSACISSNMRFSQTIQPQGRCIYKN</sequence>
<keyword evidence="6" id="KW-1185">Reference proteome</keyword>
<evidence type="ECO:0000256" key="1">
    <source>
        <dbReference type="ARBA" id="ARBA00022692"/>
    </source>
</evidence>
<protein>
    <submittedName>
        <fullName evidence="5">MFS transporter</fullName>
    </submittedName>
</protein>
<evidence type="ECO:0000256" key="2">
    <source>
        <dbReference type="ARBA" id="ARBA00022989"/>
    </source>
</evidence>
<dbReference type="InterPro" id="IPR036259">
    <property type="entry name" value="MFS_trans_sf"/>
</dbReference>
<evidence type="ECO:0000256" key="4">
    <source>
        <dbReference type="SAM" id="Phobius"/>
    </source>
</evidence>
<dbReference type="EMBL" id="AP019860">
    <property type="protein sequence ID" value="BBM86541.1"/>
    <property type="molecule type" value="Genomic_DNA"/>
</dbReference>
<dbReference type="InterPro" id="IPR011701">
    <property type="entry name" value="MFS"/>
</dbReference>
<evidence type="ECO:0000313" key="6">
    <source>
        <dbReference type="Proteomes" id="UP000326354"/>
    </source>
</evidence>
<reference evidence="5 6" key="1">
    <citation type="submission" date="2019-08" db="EMBL/GenBank/DDBJ databases">
        <title>Complete genome sequence of Candidatus Uab amorphum.</title>
        <authorList>
            <person name="Shiratori T."/>
            <person name="Suzuki S."/>
            <person name="Kakizawa Y."/>
            <person name="Ishida K."/>
        </authorList>
    </citation>
    <scope>NUCLEOTIDE SEQUENCE [LARGE SCALE GENOMIC DNA]</scope>
    <source>
        <strain evidence="5 6">SRT547</strain>
    </source>
</reference>
<feature type="transmembrane region" description="Helical" evidence="4">
    <location>
        <begin position="12"/>
        <end position="33"/>
    </location>
</feature>
<feature type="transmembrane region" description="Helical" evidence="4">
    <location>
        <begin position="263"/>
        <end position="281"/>
    </location>
</feature>
<feature type="transmembrane region" description="Helical" evidence="4">
    <location>
        <begin position="219"/>
        <end position="238"/>
    </location>
</feature>
<organism evidence="5 6">
    <name type="scientific">Uabimicrobium amorphum</name>
    <dbReference type="NCBI Taxonomy" id="2596890"/>
    <lineage>
        <taxon>Bacteria</taxon>
        <taxon>Pseudomonadati</taxon>
        <taxon>Planctomycetota</taxon>
        <taxon>Candidatus Uabimicrobiia</taxon>
        <taxon>Candidatus Uabimicrobiales</taxon>
        <taxon>Candidatus Uabimicrobiaceae</taxon>
        <taxon>Candidatus Uabimicrobium</taxon>
    </lineage>
</organism>
<feature type="transmembrane region" description="Helical" evidence="4">
    <location>
        <begin position="171"/>
        <end position="193"/>
    </location>
</feature>
<evidence type="ECO:0000256" key="3">
    <source>
        <dbReference type="ARBA" id="ARBA00023136"/>
    </source>
</evidence>
<keyword evidence="3 4" id="KW-0472">Membrane</keyword>
<dbReference type="RefSeq" id="WP_151970592.1">
    <property type="nucleotide sequence ID" value="NZ_AP019860.1"/>
</dbReference>
<feature type="transmembrane region" description="Helical" evidence="4">
    <location>
        <begin position="139"/>
        <end position="165"/>
    </location>
</feature>
<feature type="transmembrane region" description="Helical" evidence="4">
    <location>
        <begin position="358"/>
        <end position="379"/>
    </location>
</feature>
<feature type="transmembrane region" description="Helical" evidence="4">
    <location>
        <begin position="327"/>
        <end position="346"/>
    </location>
</feature>
<feature type="transmembrane region" description="Helical" evidence="4">
    <location>
        <begin position="385"/>
        <end position="404"/>
    </location>
</feature>
<keyword evidence="2 4" id="KW-1133">Transmembrane helix</keyword>
<dbReference type="OrthoDB" id="199378at2"/>
<keyword evidence="1 4" id="KW-0812">Transmembrane</keyword>
<feature type="transmembrane region" description="Helical" evidence="4">
    <location>
        <begin position="77"/>
        <end position="95"/>
    </location>
</feature>
<dbReference type="KEGG" id="uam:UABAM_04927"/>
<dbReference type="Proteomes" id="UP000326354">
    <property type="component" value="Chromosome"/>
</dbReference>
<feature type="transmembrane region" description="Helical" evidence="4">
    <location>
        <begin position="288"/>
        <end position="321"/>
    </location>
</feature>
<dbReference type="Pfam" id="PF07690">
    <property type="entry name" value="MFS_1"/>
    <property type="match status" value="1"/>
</dbReference>
<name>A0A5S9IS57_UABAM</name>
<dbReference type="CDD" id="cd06174">
    <property type="entry name" value="MFS"/>
    <property type="match status" value="1"/>
</dbReference>
<gene>
    <name evidence="5" type="ORF">UABAM_04927</name>
</gene>
<evidence type="ECO:0000313" key="5">
    <source>
        <dbReference type="EMBL" id="BBM86541.1"/>
    </source>
</evidence>
<proteinExistence type="predicted"/>
<feature type="transmembrane region" description="Helical" evidence="4">
    <location>
        <begin position="101"/>
        <end position="127"/>
    </location>
</feature>
<dbReference type="GO" id="GO:0022857">
    <property type="term" value="F:transmembrane transporter activity"/>
    <property type="evidence" value="ECO:0007669"/>
    <property type="project" value="InterPro"/>
</dbReference>
<accession>A0A5S9IS57</accession>